<feature type="region of interest" description="Disordered" evidence="1">
    <location>
        <begin position="193"/>
        <end position="223"/>
    </location>
</feature>
<dbReference type="PANTHER" id="PTHR16124">
    <property type="entry name" value="MIS18-BINDING PROTEIN 1"/>
    <property type="match status" value="1"/>
</dbReference>
<feature type="region of interest" description="Disordered" evidence="1">
    <location>
        <begin position="592"/>
        <end position="784"/>
    </location>
</feature>
<dbReference type="Gene3D" id="1.10.10.60">
    <property type="entry name" value="Homeodomain-like"/>
    <property type="match status" value="1"/>
</dbReference>
<feature type="region of interest" description="Disordered" evidence="1">
    <location>
        <begin position="121"/>
        <end position="142"/>
    </location>
</feature>
<feature type="region of interest" description="Disordered" evidence="1">
    <location>
        <begin position="529"/>
        <end position="559"/>
    </location>
</feature>
<feature type="compositionally biased region" description="Basic and acidic residues" evidence="1">
    <location>
        <begin position="681"/>
        <end position="692"/>
    </location>
</feature>
<feature type="compositionally biased region" description="Basic and acidic residues" evidence="1">
    <location>
        <begin position="276"/>
        <end position="286"/>
    </location>
</feature>
<feature type="compositionally biased region" description="Basic and acidic residues" evidence="1">
    <location>
        <begin position="642"/>
        <end position="656"/>
    </location>
</feature>
<feature type="domain" description="SANT" evidence="3">
    <location>
        <begin position="797"/>
        <end position="840"/>
    </location>
</feature>
<evidence type="ECO:0000256" key="1">
    <source>
        <dbReference type="SAM" id="MobiDB-lite"/>
    </source>
</evidence>
<dbReference type="CDD" id="cd00167">
    <property type="entry name" value="SANT"/>
    <property type="match status" value="1"/>
</dbReference>
<evidence type="ECO:0000259" key="3">
    <source>
        <dbReference type="PROSITE" id="PS51293"/>
    </source>
</evidence>
<name>A0A3Q2CT12_CYPVA</name>
<feature type="compositionally biased region" description="Polar residues" evidence="1">
    <location>
        <begin position="129"/>
        <end position="142"/>
    </location>
</feature>
<feature type="region of interest" description="Disordered" evidence="1">
    <location>
        <begin position="260"/>
        <end position="286"/>
    </location>
</feature>
<dbReference type="Proteomes" id="UP000265020">
    <property type="component" value="Unassembled WGS sequence"/>
</dbReference>
<dbReference type="PANTHER" id="PTHR16124:SF3">
    <property type="entry name" value="MIS18-BINDING PROTEIN 1"/>
    <property type="match status" value="1"/>
</dbReference>
<dbReference type="InterPro" id="IPR039110">
    <property type="entry name" value="KNL2-like"/>
</dbReference>
<feature type="compositionally biased region" description="Low complexity" evidence="1">
    <location>
        <begin position="767"/>
        <end position="778"/>
    </location>
</feature>
<feature type="domain" description="Myb-like" evidence="2">
    <location>
        <begin position="802"/>
        <end position="840"/>
    </location>
</feature>
<evidence type="ECO:0000313" key="5">
    <source>
        <dbReference type="Proteomes" id="UP000265020"/>
    </source>
</evidence>
<dbReference type="Ensembl" id="ENSCVAT00000001069.1">
    <property type="protein sequence ID" value="ENSCVAP00000008769.1"/>
    <property type="gene ID" value="ENSCVAG00000010624.1"/>
</dbReference>
<feature type="compositionally biased region" description="Acidic residues" evidence="1">
    <location>
        <begin position="1032"/>
        <end position="1046"/>
    </location>
</feature>
<dbReference type="Pfam" id="PF00249">
    <property type="entry name" value="Myb_DNA-binding"/>
    <property type="match status" value="1"/>
</dbReference>
<feature type="compositionally biased region" description="Polar residues" evidence="1">
    <location>
        <begin position="615"/>
        <end position="624"/>
    </location>
</feature>
<feature type="compositionally biased region" description="Basic residues" evidence="1">
    <location>
        <begin position="702"/>
        <end position="714"/>
    </location>
</feature>
<dbReference type="PROSITE" id="PS51293">
    <property type="entry name" value="SANT"/>
    <property type="match status" value="1"/>
</dbReference>
<keyword evidence="5" id="KW-1185">Reference proteome</keyword>
<feature type="compositionally biased region" description="Basic and acidic residues" evidence="1">
    <location>
        <begin position="756"/>
        <end position="766"/>
    </location>
</feature>
<dbReference type="GO" id="GO:0000775">
    <property type="term" value="C:chromosome, centromeric region"/>
    <property type="evidence" value="ECO:0007669"/>
    <property type="project" value="TreeGrafter"/>
</dbReference>
<dbReference type="GeneTree" id="ENSGT00390000007395"/>
<sequence>MASYHLSKREDPRYQSPAKIFARLKWEIQKEAEDISEQQRHGADRRCSLKTDGVCRATRPRYKPYPSEFCRSEELWENNRLACYEAEAQPLVLSPTSSPDQSLEPCSSASLRLPLQQEVPLNYPVPGSTRRTGSIESTTFSRPASGVCRDQITAGLSRTQPKENWRVFNNEAVPLNPRSPDSMYSPMRKRLRKRRLEPLDSQNARGTSKELSEDLGPPETRRKPVIWDSAQTITCQQDLDPLFMANMVSMMSPAKQFAMMKKSESKKNQQQIQSSSRRELFGRNERGLKEFRPTEVSTNPYMDRLKAIPPMNTIEQVAPVKQNRVESPESRSEISEDSLTPAPPSPRVILEDPLILDSPQISIPKKDKDVFRRNVLASQKQFPSESVIRLKKWFLRRNGRGLFVDGIHVEENIPWNSNIITERVGKSVLKTVTGRVYILVGQMNTTPTSGQNGEALKAPCEFCRCVAFNRFLYVWFSDFPSWFLKKFVNGFPSNWKELFQKFLLESKDRHAERKNEDTVFSAKGLELPSREQSVRRHTQRNVNRSQPCPSSGSSTCVTRSGRVVKPPLEFWRGGRVFLDPQMNVTVYRDYYSSSSPDVPATACSRRSKKPGPVFSPSSDDTNQQESDKGEEFSAPVRKVKTDRRLDRAAAKQDQHPTDSSNRVIDCQREVPGRRMSTRQPLDAKRGLCEGSKRQTRNASRPPTRRRRESARHTRPAAGVGVPESDHSVSPKRSPEPQRERRKEQKNKTRAAAKSKKVQEKKKEAKRTTSSSLQELSSQATWQRQLRNKSSAIVPHDRDVDEWTEDEILKLEEAVRSYPKHVAGYWGKVAKMVGTRTAEECNKWCASQGGTQSPAKRTKKGKGKEKAAKPAGNSGSGSVPLITARAGTLKRKQQVRQFLETVPKEDVNDAFSSTHMQKKIIEIPSFCSSEDHDISVSDLEPQTPMSSCFPNVKTPRCLAITPTMVDSSNGNDDRYVYQLQKRMRKNRFDLCKASSSPRKYAATPQVKRPIRKCGNTENFIVWETLPGDKGETSESDEEEEDFYFSDN</sequence>
<organism evidence="4 5">
    <name type="scientific">Cyprinodon variegatus</name>
    <name type="common">Sheepshead minnow</name>
    <dbReference type="NCBI Taxonomy" id="28743"/>
    <lineage>
        <taxon>Eukaryota</taxon>
        <taxon>Metazoa</taxon>
        <taxon>Chordata</taxon>
        <taxon>Craniata</taxon>
        <taxon>Vertebrata</taxon>
        <taxon>Euteleostomi</taxon>
        <taxon>Actinopterygii</taxon>
        <taxon>Neopterygii</taxon>
        <taxon>Teleostei</taxon>
        <taxon>Neoteleostei</taxon>
        <taxon>Acanthomorphata</taxon>
        <taxon>Ovalentaria</taxon>
        <taxon>Atherinomorphae</taxon>
        <taxon>Cyprinodontiformes</taxon>
        <taxon>Cyprinodontidae</taxon>
        <taxon>Cyprinodon</taxon>
    </lineage>
</organism>
<dbReference type="Pfam" id="PF09133">
    <property type="entry name" value="SANTA"/>
    <property type="match status" value="1"/>
</dbReference>
<dbReference type="SUPFAM" id="SSF46689">
    <property type="entry name" value="Homeodomain-like"/>
    <property type="match status" value="1"/>
</dbReference>
<dbReference type="InterPro" id="IPR017884">
    <property type="entry name" value="SANT_dom"/>
</dbReference>
<feature type="compositionally biased region" description="Basic and acidic residues" evidence="1">
    <location>
        <begin position="723"/>
        <end position="746"/>
    </location>
</feature>
<dbReference type="PROSITE" id="PS50090">
    <property type="entry name" value="MYB_LIKE"/>
    <property type="match status" value="1"/>
</dbReference>
<reference evidence="4" key="2">
    <citation type="submission" date="2025-09" db="UniProtKB">
        <authorList>
            <consortium name="Ensembl"/>
        </authorList>
    </citation>
    <scope>IDENTIFICATION</scope>
</reference>
<evidence type="ECO:0000259" key="2">
    <source>
        <dbReference type="PROSITE" id="PS50090"/>
    </source>
</evidence>
<accession>A0A3Q2CT12</accession>
<dbReference type="InterPro" id="IPR009057">
    <property type="entry name" value="Homeodomain-like_sf"/>
</dbReference>
<dbReference type="InterPro" id="IPR001005">
    <property type="entry name" value="SANT/Myb"/>
</dbReference>
<feature type="compositionally biased region" description="Basic and acidic residues" evidence="1">
    <location>
        <begin position="323"/>
        <end position="334"/>
    </location>
</feature>
<evidence type="ECO:0000313" key="4">
    <source>
        <dbReference type="Ensembl" id="ENSCVAP00000008769.1"/>
    </source>
</evidence>
<feature type="region of interest" description="Disordered" evidence="1">
    <location>
        <begin position="845"/>
        <end position="878"/>
    </location>
</feature>
<protein>
    <submittedName>
        <fullName evidence="4">MIS18 binding protein 1</fullName>
    </submittedName>
</protein>
<dbReference type="InterPro" id="IPR015216">
    <property type="entry name" value="SANTA"/>
</dbReference>
<dbReference type="AlphaFoldDB" id="A0A3Q2CT12"/>
<reference evidence="4" key="1">
    <citation type="submission" date="2025-08" db="UniProtKB">
        <authorList>
            <consortium name="Ensembl"/>
        </authorList>
    </citation>
    <scope>IDENTIFICATION</scope>
</reference>
<feature type="compositionally biased region" description="Polar residues" evidence="1">
    <location>
        <begin position="540"/>
        <end position="558"/>
    </location>
</feature>
<feature type="region of interest" description="Disordered" evidence="1">
    <location>
        <begin position="320"/>
        <end position="347"/>
    </location>
</feature>
<dbReference type="SMART" id="SM00717">
    <property type="entry name" value="SANT"/>
    <property type="match status" value="1"/>
</dbReference>
<proteinExistence type="predicted"/>
<feature type="region of interest" description="Disordered" evidence="1">
    <location>
        <begin position="1024"/>
        <end position="1046"/>
    </location>
</feature>